<dbReference type="Proteomes" id="UP000821866">
    <property type="component" value="Chromosome 10"/>
</dbReference>
<evidence type="ECO:0000313" key="1">
    <source>
        <dbReference type="EMBL" id="KAH8036734.1"/>
    </source>
</evidence>
<dbReference type="InterPro" id="IPR032675">
    <property type="entry name" value="LRR_dom_sf"/>
</dbReference>
<dbReference type="PANTHER" id="PTHR47679">
    <property type="entry name" value="PROTEIN TORNADO 1"/>
    <property type="match status" value="1"/>
</dbReference>
<dbReference type="SUPFAM" id="SSF52047">
    <property type="entry name" value="RNI-like"/>
    <property type="match status" value="1"/>
</dbReference>
<dbReference type="VEuPathDB" id="VectorBase:LOC119162424"/>
<gene>
    <name evidence="1" type="ORF">HPB51_004248</name>
</gene>
<protein>
    <submittedName>
        <fullName evidence="1">Uncharacterized protein</fullName>
    </submittedName>
</protein>
<reference evidence="1" key="1">
    <citation type="journal article" date="2020" name="Cell">
        <title>Large-Scale Comparative Analyses of Tick Genomes Elucidate Their Genetic Diversity and Vector Capacities.</title>
        <authorList>
            <consortium name="Tick Genome and Microbiome Consortium (TIGMIC)"/>
            <person name="Jia N."/>
            <person name="Wang J."/>
            <person name="Shi W."/>
            <person name="Du L."/>
            <person name="Sun Y."/>
            <person name="Zhan W."/>
            <person name="Jiang J.F."/>
            <person name="Wang Q."/>
            <person name="Zhang B."/>
            <person name="Ji P."/>
            <person name="Bell-Sakyi L."/>
            <person name="Cui X.M."/>
            <person name="Yuan T.T."/>
            <person name="Jiang B.G."/>
            <person name="Yang W.F."/>
            <person name="Lam T.T."/>
            <person name="Chang Q.C."/>
            <person name="Ding S.J."/>
            <person name="Wang X.J."/>
            <person name="Zhu J.G."/>
            <person name="Ruan X.D."/>
            <person name="Zhao L."/>
            <person name="Wei J.T."/>
            <person name="Ye R.Z."/>
            <person name="Que T.C."/>
            <person name="Du C.H."/>
            <person name="Zhou Y.H."/>
            <person name="Cheng J.X."/>
            <person name="Dai P.F."/>
            <person name="Guo W.B."/>
            <person name="Han X.H."/>
            <person name="Huang E.J."/>
            <person name="Li L.F."/>
            <person name="Wei W."/>
            <person name="Gao Y.C."/>
            <person name="Liu J.Z."/>
            <person name="Shao H.Z."/>
            <person name="Wang X."/>
            <person name="Wang C.C."/>
            <person name="Yang T.C."/>
            <person name="Huo Q.B."/>
            <person name="Li W."/>
            <person name="Chen H.Y."/>
            <person name="Chen S.E."/>
            <person name="Zhou L.G."/>
            <person name="Ni X.B."/>
            <person name="Tian J.H."/>
            <person name="Sheng Y."/>
            <person name="Liu T."/>
            <person name="Pan Y.S."/>
            <person name="Xia L.Y."/>
            <person name="Li J."/>
            <person name="Zhao F."/>
            <person name="Cao W.C."/>
        </authorList>
    </citation>
    <scope>NUCLEOTIDE SEQUENCE</scope>
    <source>
        <strain evidence="1">Rmic-2018</strain>
    </source>
</reference>
<keyword evidence="2" id="KW-1185">Reference proteome</keyword>
<evidence type="ECO:0000313" key="2">
    <source>
        <dbReference type="Proteomes" id="UP000821866"/>
    </source>
</evidence>
<name>A0A9J6EQU0_RHIMP</name>
<organism evidence="1 2">
    <name type="scientific">Rhipicephalus microplus</name>
    <name type="common">Cattle tick</name>
    <name type="synonym">Boophilus microplus</name>
    <dbReference type="NCBI Taxonomy" id="6941"/>
    <lineage>
        <taxon>Eukaryota</taxon>
        <taxon>Metazoa</taxon>
        <taxon>Ecdysozoa</taxon>
        <taxon>Arthropoda</taxon>
        <taxon>Chelicerata</taxon>
        <taxon>Arachnida</taxon>
        <taxon>Acari</taxon>
        <taxon>Parasitiformes</taxon>
        <taxon>Ixodida</taxon>
        <taxon>Ixodoidea</taxon>
        <taxon>Ixodidae</taxon>
        <taxon>Rhipicephalinae</taxon>
        <taxon>Rhipicephalus</taxon>
        <taxon>Boophilus</taxon>
    </lineage>
</organism>
<reference evidence="1" key="2">
    <citation type="submission" date="2021-09" db="EMBL/GenBank/DDBJ databases">
        <authorList>
            <person name="Jia N."/>
            <person name="Wang J."/>
            <person name="Shi W."/>
            <person name="Du L."/>
            <person name="Sun Y."/>
            <person name="Zhan W."/>
            <person name="Jiang J."/>
            <person name="Wang Q."/>
            <person name="Zhang B."/>
            <person name="Ji P."/>
            <person name="Sakyi L.B."/>
            <person name="Cui X."/>
            <person name="Yuan T."/>
            <person name="Jiang B."/>
            <person name="Yang W."/>
            <person name="Lam T.T.-Y."/>
            <person name="Chang Q."/>
            <person name="Ding S."/>
            <person name="Wang X."/>
            <person name="Zhu J."/>
            <person name="Ruan X."/>
            <person name="Zhao L."/>
            <person name="Wei J."/>
            <person name="Que T."/>
            <person name="Du C."/>
            <person name="Cheng J."/>
            <person name="Dai P."/>
            <person name="Han X."/>
            <person name="Huang E."/>
            <person name="Gao Y."/>
            <person name="Liu J."/>
            <person name="Shao H."/>
            <person name="Ye R."/>
            <person name="Li L."/>
            <person name="Wei W."/>
            <person name="Wang X."/>
            <person name="Wang C."/>
            <person name="Huo Q."/>
            <person name="Li W."/>
            <person name="Guo W."/>
            <person name="Chen H."/>
            <person name="Chen S."/>
            <person name="Zhou L."/>
            <person name="Zhou L."/>
            <person name="Ni X."/>
            <person name="Tian J."/>
            <person name="Zhou Y."/>
            <person name="Sheng Y."/>
            <person name="Liu T."/>
            <person name="Pan Y."/>
            <person name="Xia L."/>
            <person name="Li J."/>
            <person name="Zhao F."/>
            <person name="Cao W."/>
        </authorList>
    </citation>
    <scope>NUCLEOTIDE SEQUENCE</scope>
    <source>
        <strain evidence="1">Rmic-2018</strain>
        <tissue evidence="1">Larvae</tissue>
    </source>
</reference>
<dbReference type="PANTHER" id="PTHR47679:SF1">
    <property type="entry name" value="PROTEIN TORNADO 1"/>
    <property type="match status" value="1"/>
</dbReference>
<accession>A0A9J6EQU0</accession>
<comment type="caution">
    <text evidence="1">The sequence shown here is derived from an EMBL/GenBank/DDBJ whole genome shotgun (WGS) entry which is preliminary data.</text>
</comment>
<proteinExistence type="predicted"/>
<sequence>MDSDQTCPINDYLGECNELLFDIGMELREQRGGSLSLVCFRTDEPKVTPFRQENLVRSNAFVRWLLRTHVCINGLKLRRKRETAHIPIIQELPENSWLKSLKLEFPRGDSVQAAFAALLPRLRSLEELHCYAFRSTNILLAAISALLRNTTCLTSLVFRVCLVKDQLPQTFINALAANTTLKCLELWANWNSLKTRERVGAYIRSNTLVTNLHHFGEVTDGNEFLLLDALVCNSTLSTLHINGLKSGENSARFLTRILTDCTSLRKLTIDCRAVQYVISEATLIRCVEALAGNDTLEELHLSCSLWRPTHWIVSFGFLPKNKRLKKLDIFRTLFCD</sequence>
<dbReference type="AlphaFoldDB" id="A0A9J6EQU0"/>
<dbReference type="EMBL" id="JABSTU010000002">
    <property type="protein sequence ID" value="KAH8036734.1"/>
    <property type="molecule type" value="Genomic_DNA"/>
</dbReference>
<dbReference type="Gene3D" id="3.80.10.10">
    <property type="entry name" value="Ribonuclease Inhibitor"/>
    <property type="match status" value="2"/>
</dbReference>